<evidence type="ECO:0000256" key="4">
    <source>
        <dbReference type="ARBA" id="ARBA00023136"/>
    </source>
</evidence>
<feature type="transmembrane region" description="Helical" evidence="5">
    <location>
        <begin position="40"/>
        <end position="63"/>
    </location>
</feature>
<feature type="transmembrane region" description="Helical" evidence="5">
    <location>
        <begin position="186"/>
        <end position="208"/>
    </location>
</feature>
<protein>
    <submittedName>
        <fullName evidence="6">Amino acid permease</fullName>
    </submittedName>
</protein>
<dbReference type="GO" id="GO:0016020">
    <property type="term" value="C:membrane"/>
    <property type="evidence" value="ECO:0007669"/>
    <property type="project" value="UniProtKB-SubCell"/>
</dbReference>
<comment type="subcellular location">
    <subcellularLocation>
        <location evidence="1">Membrane</location>
        <topology evidence="1">Multi-pass membrane protein</topology>
    </subcellularLocation>
</comment>
<evidence type="ECO:0000313" key="7">
    <source>
        <dbReference type="Proteomes" id="UP000622475"/>
    </source>
</evidence>
<dbReference type="GO" id="GO:0015179">
    <property type="term" value="F:L-amino acid transmembrane transporter activity"/>
    <property type="evidence" value="ECO:0007669"/>
    <property type="project" value="TreeGrafter"/>
</dbReference>
<comment type="caution">
    <text evidence="6">The sequence shown here is derived from an EMBL/GenBank/DDBJ whole genome shotgun (WGS) entry which is preliminary data.</text>
</comment>
<dbReference type="AlphaFoldDB" id="A0A929KVY4"/>
<dbReference type="Gene3D" id="1.20.1740.10">
    <property type="entry name" value="Amino acid/polyamine transporter I"/>
    <property type="match status" value="1"/>
</dbReference>
<feature type="transmembrane region" description="Helical" evidence="5">
    <location>
        <begin position="12"/>
        <end position="28"/>
    </location>
</feature>
<dbReference type="PANTHER" id="PTHR11785">
    <property type="entry name" value="AMINO ACID TRANSPORTER"/>
    <property type="match status" value="1"/>
</dbReference>
<feature type="transmembrane region" description="Helical" evidence="5">
    <location>
        <begin position="268"/>
        <end position="291"/>
    </location>
</feature>
<keyword evidence="7" id="KW-1185">Reference proteome</keyword>
<dbReference type="Pfam" id="PF13520">
    <property type="entry name" value="AA_permease_2"/>
    <property type="match status" value="1"/>
</dbReference>
<dbReference type="RefSeq" id="WP_194111819.1">
    <property type="nucleotide sequence ID" value="NZ_JADFFL010000004.1"/>
</dbReference>
<evidence type="ECO:0000313" key="6">
    <source>
        <dbReference type="EMBL" id="MBE9662604.1"/>
    </source>
</evidence>
<dbReference type="PANTHER" id="PTHR11785:SF512">
    <property type="entry name" value="SOBREMESA, ISOFORM B"/>
    <property type="match status" value="1"/>
</dbReference>
<dbReference type="InterPro" id="IPR002293">
    <property type="entry name" value="AA/rel_permease1"/>
</dbReference>
<feature type="transmembrane region" description="Helical" evidence="5">
    <location>
        <begin position="383"/>
        <end position="403"/>
    </location>
</feature>
<evidence type="ECO:0000256" key="3">
    <source>
        <dbReference type="ARBA" id="ARBA00022989"/>
    </source>
</evidence>
<dbReference type="InterPro" id="IPR050598">
    <property type="entry name" value="AminoAcid_Transporter"/>
</dbReference>
<evidence type="ECO:0000256" key="2">
    <source>
        <dbReference type="ARBA" id="ARBA00022692"/>
    </source>
</evidence>
<keyword evidence="2 5" id="KW-0812">Transmembrane</keyword>
<feature type="transmembrane region" description="Helical" evidence="5">
    <location>
        <begin position="129"/>
        <end position="148"/>
    </location>
</feature>
<organism evidence="6 7">
    <name type="scientific">Mucilaginibacter myungsuensis</name>
    <dbReference type="NCBI Taxonomy" id="649104"/>
    <lineage>
        <taxon>Bacteria</taxon>
        <taxon>Pseudomonadati</taxon>
        <taxon>Bacteroidota</taxon>
        <taxon>Sphingobacteriia</taxon>
        <taxon>Sphingobacteriales</taxon>
        <taxon>Sphingobacteriaceae</taxon>
        <taxon>Mucilaginibacter</taxon>
    </lineage>
</organism>
<sequence length="442" mass="48361">MSIIPRLNRFDLTMIVISLVIGMGIFANPSEVAVRAGDTYIFFGAWIFGGIVTLCGALTFAEIGARYPHTGGFYKVFSYCYHPAFAFMINWVLVISNAASVAVVAIIGANYINPVTLPPEWQGPTGVKVVAVLSVLILYALAFFGIKVSARTQNVLSILKVLAVILLFSAVFMHDDSTVITKAIPTQGSLITALGLSLVPIFFTYGGYQQTINFGGDIIDPKRNIPKAIGLGIGTVIFLYLAINFAYYKVLGLGGLQQTTTLASTMAGVIFGSVGSKIASVLMFISVLAYINVNVMANPRVYYAMSEDGTLPEIFRRVNPKTQVQEFGVTFFVASILVILFFSDSFRKMLDYVMFFDTIGLSLAAVAIFILRKKTKELDNTDIYTIKLFPLVPIVFILSYWFVTLNIFWANPGAALVCLAVFALGLVIYYASVYMNKGRLPK</sequence>
<reference evidence="6" key="1">
    <citation type="submission" date="2020-10" db="EMBL/GenBank/DDBJ databases">
        <title>Mucilaginibacter mali sp. nov., isolated from rhizosphere soil of apple orchard.</title>
        <authorList>
            <person name="Lee J.-S."/>
            <person name="Kim H.S."/>
            <person name="Kim J.-S."/>
        </authorList>
    </citation>
    <scope>NUCLEOTIDE SEQUENCE</scope>
    <source>
        <strain evidence="6">KCTC 22746</strain>
    </source>
</reference>
<dbReference type="EMBL" id="JADFFL010000004">
    <property type="protein sequence ID" value="MBE9662604.1"/>
    <property type="molecule type" value="Genomic_DNA"/>
</dbReference>
<accession>A0A929KVY4</accession>
<keyword evidence="4 5" id="KW-0472">Membrane</keyword>
<dbReference type="Proteomes" id="UP000622475">
    <property type="component" value="Unassembled WGS sequence"/>
</dbReference>
<feature type="transmembrane region" description="Helical" evidence="5">
    <location>
        <begin position="155"/>
        <end position="174"/>
    </location>
</feature>
<feature type="transmembrane region" description="Helical" evidence="5">
    <location>
        <begin position="84"/>
        <end position="109"/>
    </location>
</feature>
<gene>
    <name evidence="6" type="ORF">IRJ16_11985</name>
</gene>
<feature type="transmembrane region" description="Helical" evidence="5">
    <location>
        <begin position="349"/>
        <end position="371"/>
    </location>
</feature>
<dbReference type="PIRSF" id="PIRSF006060">
    <property type="entry name" value="AA_transporter"/>
    <property type="match status" value="1"/>
</dbReference>
<evidence type="ECO:0000256" key="1">
    <source>
        <dbReference type="ARBA" id="ARBA00004141"/>
    </source>
</evidence>
<feature type="transmembrane region" description="Helical" evidence="5">
    <location>
        <begin position="409"/>
        <end position="432"/>
    </location>
</feature>
<proteinExistence type="predicted"/>
<name>A0A929KVY4_9SPHI</name>
<evidence type="ECO:0000256" key="5">
    <source>
        <dbReference type="SAM" id="Phobius"/>
    </source>
</evidence>
<keyword evidence="3 5" id="KW-1133">Transmembrane helix</keyword>
<feature type="transmembrane region" description="Helical" evidence="5">
    <location>
        <begin position="228"/>
        <end position="248"/>
    </location>
</feature>
<feature type="transmembrane region" description="Helical" evidence="5">
    <location>
        <begin position="324"/>
        <end position="343"/>
    </location>
</feature>